<evidence type="ECO:0000313" key="2">
    <source>
        <dbReference type="WBParaSite" id="PS1159_v2.g10752.t1"/>
    </source>
</evidence>
<reference evidence="2" key="1">
    <citation type="submission" date="2022-11" db="UniProtKB">
        <authorList>
            <consortium name="WormBaseParasite"/>
        </authorList>
    </citation>
    <scope>IDENTIFICATION</scope>
</reference>
<sequence length="227" mass="25539">MVTHYNCKGGGRSLERPFAVPPPVIMRLSLWLLLLTGLSTGYCAADVDWSQIPTPPVFHHVHNDPILYFTLDSKTITEAHLENLKERTLRCAARGNPPPRYEWRKDDKPFLLDMYQGRVAKVPGEGSFVFSKLTESDQGVYQCLAINDNGTAVSEKIKLEHTWINRFEPLPPETVEVELGGSYSRNCTPPDSNPKPRVYWILKGNEEGVFDSINASHISSNEQVGLM</sequence>
<protein>
    <submittedName>
        <fullName evidence="2">Ig-like domain-containing protein</fullName>
    </submittedName>
</protein>
<dbReference type="WBParaSite" id="PS1159_v2.g10752.t1">
    <property type="protein sequence ID" value="PS1159_v2.g10752.t1"/>
    <property type="gene ID" value="PS1159_v2.g10752"/>
</dbReference>
<accession>A0AC35EUF9</accession>
<proteinExistence type="predicted"/>
<dbReference type="Proteomes" id="UP000887580">
    <property type="component" value="Unplaced"/>
</dbReference>
<evidence type="ECO:0000313" key="1">
    <source>
        <dbReference type="Proteomes" id="UP000887580"/>
    </source>
</evidence>
<name>A0AC35EUF9_9BILA</name>
<organism evidence="1 2">
    <name type="scientific">Panagrolaimus sp. PS1159</name>
    <dbReference type="NCBI Taxonomy" id="55785"/>
    <lineage>
        <taxon>Eukaryota</taxon>
        <taxon>Metazoa</taxon>
        <taxon>Ecdysozoa</taxon>
        <taxon>Nematoda</taxon>
        <taxon>Chromadorea</taxon>
        <taxon>Rhabditida</taxon>
        <taxon>Tylenchina</taxon>
        <taxon>Panagrolaimomorpha</taxon>
        <taxon>Panagrolaimoidea</taxon>
        <taxon>Panagrolaimidae</taxon>
        <taxon>Panagrolaimus</taxon>
    </lineage>
</organism>